<dbReference type="GO" id="GO:0016787">
    <property type="term" value="F:hydrolase activity"/>
    <property type="evidence" value="ECO:0007669"/>
    <property type="project" value="UniProtKB-KW"/>
</dbReference>
<dbReference type="PROSITE" id="PS50089">
    <property type="entry name" value="ZF_RING_2"/>
    <property type="match status" value="1"/>
</dbReference>
<feature type="domain" description="Helicase C-terminal" evidence="7">
    <location>
        <begin position="531"/>
        <end position="707"/>
    </location>
</feature>
<dbReference type="InterPro" id="IPR048695">
    <property type="entry name" value="SHPRH_helical_2nd"/>
</dbReference>
<dbReference type="InterPro" id="IPR052583">
    <property type="entry name" value="ATP-helicase/E3_Ub-Ligase"/>
</dbReference>
<dbReference type="InterPro" id="IPR049730">
    <property type="entry name" value="SNF2/RAD54-like_C"/>
</dbReference>
<evidence type="ECO:0008006" key="10">
    <source>
        <dbReference type="Google" id="ProtNLM"/>
    </source>
</evidence>
<keyword evidence="3" id="KW-0378">Hydrolase</keyword>
<evidence type="ECO:0000256" key="1">
    <source>
        <dbReference type="ARBA" id="ARBA00022723"/>
    </source>
</evidence>
<name>A0AAD5CXN4_AMBAR</name>
<dbReference type="SMART" id="SM00490">
    <property type="entry name" value="HELICc"/>
    <property type="match status" value="1"/>
</dbReference>
<dbReference type="SUPFAM" id="SSF57850">
    <property type="entry name" value="RING/U-box"/>
    <property type="match status" value="1"/>
</dbReference>
<dbReference type="PROSITE" id="PS51194">
    <property type="entry name" value="HELICASE_CTER"/>
    <property type="match status" value="1"/>
</dbReference>
<organism evidence="8 9">
    <name type="scientific">Ambrosia artemisiifolia</name>
    <name type="common">Common ragweed</name>
    <dbReference type="NCBI Taxonomy" id="4212"/>
    <lineage>
        <taxon>Eukaryota</taxon>
        <taxon>Viridiplantae</taxon>
        <taxon>Streptophyta</taxon>
        <taxon>Embryophyta</taxon>
        <taxon>Tracheophyta</taxon>
        <taxon>Spermatophyta</taxon>
        <taxon>Magnoliopsida</taxon>
        <taxon>eudicotyledons</taxon>
        <taxon>Gunneridae</taxon>
        <taxon>Pentapetalae</taxon>
        <taxon>asterids</taxon>
        <taxon>campanulids</taxon>
        <taxon>Asterales</taxon>
        <taxon>Asteraceae</taxon>
        <taxon>Asteroideae</taxon>
        <taxon>Heliantheae alliance</taxon>
        <taxon>Heliantheae</taxon>
        <taxon>Ambrosia</taxon>
    </lineage>
</organism>
<dbReference type="InterPro" id="IPR013083">
    <property type="entry name" value="Znf_RING/FYVE/PHD"/>
</dbReference>
<dbReference type="EMBL" id="JAMZMK010006388">
    <property type="protein sequence ID" value="KAI7749310.1"/>
    <property type="molecule type" value="Genomic_DNA"/>
</dbReference>
<evidence type="ECO:0000256" key="3">
    <source>
        <dbReference type="ARBA" id="ARBA00022801"/>
    </source>
</evidence>
<dbReference type="InterPro" id="IPR027417">
    <property type="entry name" value="P-loop_NTPase"/>
</dbReference>
<evidence type="ECO:0000256" key="5">
    <source>
        <dbReference type="PROSITE-ProRule" id="PRU00175"/>
    </source>
</evidence>
<evidence type="ECO:0000313" key="8">
    <source>
        <dbReference type="EMBL" id="KAI7749310.1"/>
    </source>
</evidence>
<keyword evidence="2 5" id="KW-0863">Zinc-finger</keyword>
<dbReference type="PANTHER" id="PTHR45865">
    <property type="entry name" value="E3 UBIQUITIN-PROTEIN LIGASE SHPRH FAMILY MEMBER"/>
    <property type="match status" value="1"/>
</dbReference>
<proteinExistence type="predicted"/>
<dbReference type="CDD" id="cd18793">
    <property type="entry name" value="SF2_C_SNF"/>
    <property type="match status" value="1"/>
</dbReference>
<dbReference type="InterPro" id="IPR018957">
    <property type="entry name" value="Znf_C3HC4_RING-type"/>
</dbReference>
<sequence>MMCDGKKYDQHNILNGSNDEKNTLRRPHTMLSKSISFQSLQMTCNNLKQKFLLVFNSRLYVAQQEFRKSYELVCNALNDRRNQHTAWWAESLQTIEQDKDSSTDLIRKIGDAVSGTLNTSRTSRFADCFRSITALKYYIQTGLDSLEESRRTLLNRLLELDQSMENPRQEDVERVRYCPNCQVNGDGLICVHCELDELFQVYEARLFRLNKGHDGGVITSAEEAVDLQKKKSALNRFYWTLSKPDKASQSSSVNYEDDGRKRGIGDKVMVSKSPSDLEVVLGIIKSYSKAHLDKEGMSAAKKHLSLLEGMRKEYAQARSLAIAQAQVLNAHDELNMATSRLRLRENEDDKSIDALSLEELETASVENSSEKFVALSSLSRIKGQLRYLKTLVQSKQNTHSEGECKPSQAQVMTNPDANSFEKGENEKSVQLEDDTCPVCQERLSNQKMVFRCGHSTCCKCFLGMTERWIYRNGTSHDKWVMCPTCRQPTEYGNVAYVVDTLNKSPSASVYSFESSEASMIVKGSYSTKIVAVTRRILCIGSTNPKAKILVFSSWNDVLDVLEHAFTANDISFIRMKGGRKSHVAISRFKGVKIGVDDHVDKKSRQTETNSVQVLLLLVQHGANGLNLLEAQHVILVEPLLNPAAEAQAIGRVHRIGQTNKTLVHRFIVKDTVEESLYKLNKSRDGGSFISGNKKNQDQPLFTLKDVESLFKVTPSTVEQHKTEESASDLMHLPPAVAAGIAAERRMTEQTR</sequence>
<dbReference type="InterPro" id="IPR001650">
    <property type="entry name" value="Helicase_C-like"/>
</dbReference>
<dbReference type="Pfam" id="PF00097">
    <property type="entry name" value="zf-C3HC4"/>
    <property type="match status" value="1"/>
</dbReference>
<keyword evidence="4" id="KW-0862">Zinc</keyword>
<dbReference type="Gene3D" id="3.40.50.300">
    <property type="entry name" value="P-loop containing nucleotide triphosphate hydrolases"/>
    <property type="match status" value="1"/>
</dbReference>
<protein>
    <recommendedName>
        <fullName evidence="10">E3 ubiquitin-protein ligase SHPRH</fullName>
    </recommendedName>
</protein>
<dbReference type="InterPro" id="IPR001841">
    <property type="entry name" value="Znf_RING"/>
</dbReference>
<dbReference type="Proteomes" id="UP001206925">
    <property type="component" value="Unassembled WGS sequence"/>
</dbReference>
<dbReference type="Gene3D" id="3.30.40.10">
    <property type="entry name" value="Zinc/RING finger domain, C3HC4 (zinc finger)"/>
    <property type="match status" value="1"/>
</dbReference>
<comment type="caution">
    <text evidence="8">The sequence shown here is derived from an EMBL/GenBank/DDBJ whole genome shotgun (WGS) entry which is preliminary data.</text>
</comment>
<evidence type="ECO:0000256" key="4">
    <source>
        <dbReference type="ARBA" id="ARBA00022833"/>
    </source>
</evidence>
<dbReference type="PANTHER" id="PTHR45865:SF1">
    <property type="entry name" value="E3 UBIQUITIN-PROTEIN LIGASE SHPRH"/>
    <property type="match status" value="1"/>
</dbReference>
<evidence type="ECO:0000256" key="2">
    <source>
        <dbReference type="ARBA" id="ARBA00022771"/>
    </source>
</evidence>
<dbReference type="SUPFAM" id="SSF52540">
    <property type="entry name" value="P-loop containing nucleoside triphosphate hydrolases"/>
    <property type="match status" value="1"/>
</dbReference>
<evidence type="ECO:0000313" key="9">
    <source>
        <dbReference type="Proteomes" id="UP001206925"/>
    </source>
</evidence>
<keyword evidence="1" id="KW-0479">Metal-binding</keyword>
<dbReference type="SMART" id="SM00184">
    <property type="entry name" value="RING"/>
    <property type="match status" value="1"/>
</dbReference>
<gene>
    <name evidence="8" type="ORF">M8C21_023645</name>
</gene>
<evidence type="ECO:0000259" key="6">
    <source>
        <dbReference type="PROSITE" id="PS50089"/>
    </source>
</evidence>
<dbReference type="Pfam" id="PF21324">
    <property type="entry name" value="SHPRH_helical-2nd"/>
    <property type="match status" value="1"/>
</dbReference>
<evidence type="ECO:0000259" key="7">
    <source>
        <dbReference type="PROSITE" id="PS51194"/>
    </source>
</evidence>
<reference evidence="8" key="1">
    <citation type="submission" date="2022-06" db="EMBL/GenBank/DDBJ databases">
        <title>Uncovering the hologenomic basis of an extraordinary plant invasion.</title>
        <authorList>
            <person name="Bieker V.C."/>
            <person name="Martin M.D."/>
            <person name="Gilbert T."/>
            <person name="Hodgins K."/>
            <person name="Battlay P."/>
            <person name="Petersen B."/>
            <person name="Wilson J."/>
        </authorList>
    </citation>
    <scope>NUCLEOTIDE SEQUENCE</scope>
    <source>
        <strain evidence="8">AA19_3_7</strain>
        <tissue evidence="8">Leaf</tissue>
    </source>
</reference>
<dbReference type="Pfam" id="PF00271">
    <property type="entry name" value="Helicase_C"/>
    <property type="match status" value="1"/>
</dbReference>
<dbReference type="AlphaFoldDB" id="A0AAD5CXN4"/>
<feature type="domain" description="RING-type" evidence="6">
    <location>
        <begin position="436"/>
        <end position="486"/>
    </location>
</feature>
<dbReference type="GO" id="GO:0008270">
    <property type="term" value="F:zinc ion binding"/>
    <property type="evidence" value="ECO:0007669"/>
    <property type="project" value="UniProtKB-KW"/>
</dbReference>
<keyword evidence="9" id="KW-1185">Reference proteome</keyword>
<accession>A0AAD5CXN4</accession>